<protein>
    <recommendedName>
        <fullName evidence="4">HEAT repeat protein</fullName>
    </recommendedName>
</protein>
<evidence type="ECO:0008006" key="4">
    <source>
        <dbReference type="Google" id="ProtNLM"/>
    </source>
</evidence>
<proteinExistence type="predicted"/>
<name>A0A4R7D7Q2_9SPHI</name>
<evidence type="ECO:0000313" key="3">
    <source>
        <dbReference type="Proteomes" id="UP000294752"/>
    </source>
</evidence>
<feature type="chain" id="PRO_5020471508" description="HEAT repeat protein" evidence="1">
    <location>
        <begin position="23"/>
        <end position="128"/>
    </location>
</feature>
<organism evidence="2 3">
    <name type="scientific">Sphingobacterium paludis</name>
    <dbReference type="NCBI Taxonomy" id="1476465"/>
    <lineage>
        <taxon>Bacteria</taxon>
        <taxon>Pseudomonadati</taxon>
        <taxon>Bacteroidota</taxon>
        <taxon>Sphingobacteriia</taxon>
        <taxon>Sphingobacteriales</taxon>
        <taxon>Sphingobacteriaceae</taxon>
        <taxon>Sphingobacterium</taxon>
    </lineage>
</organism>
<gene>
    <name evidence="2" type="ORF">B0I21_10185</name>
</gene>
<keyword evidence="1" id="KW-0732">Signal</keyword>
<evidence type="ECO:0000256" key="1">
    <source>
        <dbReference type="SAM" id="SignalP"/>
    </source>
</evidence>
<accession>A0A4R7D7Q2</accession>
<evidence type="ECO:0000313" key="2">
    <source>
        <dbReference type="EMBL" id="TDS17223.1"/>
    </source>
</evidence>
<dbReference type="EMBL" id="SNZV01000001">
    <property type="protein sequence ID" value="TDS17223.1"/>
    <property type="molecule type" value="Genomic_DNA"/>
</dbReference>
<reference evidence="2 3" key="1">
    <citation type="submission" date="2019-03" db="EMBL/GenBank/DDBJ databases">
        <title>Genomic Encyclopedia of Type Strains, Phase III (KMG-III): the genomes of soil and plant-associated and newly described type strains.</title>
        <authorList>
            <person name="Whitman W."/>
        </authorList>
    </citation>
    <scope>NUCLEOTIDE SEQUENCE [LARGE SCALE GENOMIC DNA]</scope>
    <source>
        <strain evidence="2 3">CGMCC 1.12801</strain>
    </source>
</reference>
<keyword evidence="3" id="KW-1185">Reference proteome</keyword>
<comment type="caution">
    <text evidence="2">The sequence shown here is derived from an EMBL/GenBank/DDBJ whole genome shotgun (WGS) entry which is preliminary data.</text>
</comment>
<feature type="signal peptide" evidence="1">
    <location>
        <begin position="1"/>
        <end position="22"/>
    </location>
</feature>
<sequence>MKQLFHTLLVLAICAWILFSSADSPRSNSDYAYDYIEELFLQDQPEIRKFAAAIVFGLEKPNLTEKRYLIADSLGSWSLSNDNGKSYGKSMTPKDQKMVRRMPRNTMPLTGLGGKQMYMLAVKRSLIF</sequence>
<dbReference type="Proteomes" id="UP000294752">
    <property type="component" value="Unassembled WGS sequence"/>
</dbReference>
<dbReference type="RefSeq" id="WP_133638376.1">
    <property type="nucleotide sequence ID" value="NZ_SNZV01000001.1"/>
</dbReference>
<dbReference type="AlphaFoldDB" id="A0A4R7D7Q2"/>